<accession>A0A1A0H9U9</accession>
<proteinExistence type="predicted"/>
<reference evidence="1 2" key="1">
    <citation type="submission" date="2016-05" db="EMBL/GenBank/DDBJ databases">
        <title>Comparative genomics of biotechnologically important yeasts.</title>
        <authorList>
            <consortium name="DOE Joint Genome Institute"/>
            <person name="Riley R."/>
            <person name="Haridas S."/>
            <person name="Wolfe K.H."/>
            <person name="Lopes M.R."/>
            <person name="Hittinger C.T."/>
            <person name="Goker M."/>
            <person name="Salamov A."/>
            <person name="Wisecaver J."/>
            <person name="Long T.M."/>
            <person name="Aerts A.L."/>
            <person name="Barry K."/>
            <person name="Choi C."/>
            <person name="Clum A."/>
            <person name="Coughlan A.Y."/>
            <person name="Deshpande S."/>
            <person name="Douglass A.P."/>
            <person name="Hanson S.J."/>
            <person name="Klenk H.-P."/>
            <person name="LaButti K."/>
            <person name="Lapidus A."/>
            <person name="Lindquist E."/>
            <person name="Lipzen A."/>
            <person name="Meier-kolthoff J.P."/>
            <person name="Ohm R.A."/>
            <person name="Otillar R.P."/>
            <person name="Pangilinan J."/>
            <person name="Peng Y."/>
            <person name="Rokas A."/>
            <person name="Rosa C.A."/>
            <person name="Scheuner C."/>
            <person name="Sibirny A.A."/>
            <person name="Slot J.C."/>
            <person name="Stielow J.B."/>
            <person name="Sun H."/>
            <person name="Kurtzman C.P."/>
            <person name="Blackwell M."/>
            <person name="Grigoriev I.V."/>
            <person name="Jeffries T.W."/>
        </authorList>
    </citation>
    <scope>NUCLEOTIDE SEQUENCE [LARGE SCALE GENOMIC DNA]</scope>
    <source>
        <strain evidence="1 2">NRRL YB-4993</strain>
    </source>
</reference>
<dbReference type="Proteomes" id="UP000092555">
    <property type="component" value="Unassembled WGS sequence"/>
</dbReference>
<evidence type="ECO:0000313" key="1">
    <source>
        <dbReference type="EMBL" id="OBA20904.1"/>
    </source>
</evidence>
<protein>
    <submittedName>
        <fullName evidence="1">Uncharacterized protein</fullName>
    </submittedName>
</protein>
<dbReference type="EMBL" id="LXTC01000003">
    <property type="protein sequence ID" value="OBA20904.1"/>
    <property type="molecule type" value="Genomic_DNA"/>
</dbReference>
<dbReference type="RefSeq" id="XP_018711414.1">
    <property type="nucleotide sequence ID" value="XM_018854008.1"/>
</dbReference>
<keyword evidence="2" id="KW-1185">Reference proteome</keyword>
<organism evidence="1 2">
    <name type="scientific">Metschnikowia bicuspidata var. bicuspidata NRRL YB-4993</name>
    <dbReference type="NCBI Taxonomy" id="869754"/>
    <lineage>
        <taxon>Eukaryota</taxon>
        <taxon>Fungi</taxon>
        <taxon>Dikarya</taxon>
        <taxon>Ascomycota</taxon>
        <taxon>Saccharomycotina</taxon>
        <taxon>Pichiomycetes</taxon>
        <taxon>Metschnikowiaceae</taxon>
        <taxon>Metschnikowia</taxon>
    </lineage>
</organism>
<dbReference type="GeneID" id="30026984"/>
<gene>
    <name evidence="1" type="ORF">METBIDRAFT_11509</name>
</gene>
<dbReference type="OrthoDB" id="4095252at2759"/>
<sequence>MEYVTYKAMEHIRIAHGKAYFPIVDTNETCNHLRDLEVDTHNILMPAEIKRLIDDMLIHQEIAFDADQDKLFSFVKNNQSHGRLLYTNITYWPMKNPQEYYEDFFLDSSDRILKFKSRNLGNRSGKTEAHVLIKLGLDKIPPRKSTVGHMKDYLIRTSQTKNLAAAIVAKLEKSLRDFENVNPREDNPAMKRARTGTERTLNKFQQLVKYRNNAIRELDNKPDHMPCNDRYDMTSKVLFNMQYGQT</sequence>
<dbReference type="AlphaFoldDB" id="A0A1A0H9U9"/>
<name>A0A1A0H9U9_9ASCO</name>
<comment type="caution">
    <text evidence="1">The sequence shown here is derived from an EMBL/GenBank/DDBJ whole genome shotgun (WGS) entry which is preliminary data.</text>
</comment>
<evidence type="ECO:0000313" key="2">
    <source>
        <dbReference type="Proteomes" id="UP000092555"/>
    </source>
</evidence>